<feature type="compositionally biased region" description="Basic and acidic residues" evidence="1">
    <location>
        <begin position="112"/>
        <end position="121"/>
    </location>
</feature>
<feature type="non-terminal residue" evidence="2">
    <location>
        <position position="1"/>
    </location>
</feature>
<organism evidence="2 3">
    <name type="scientific">Scyliorhinus torazame</name>
    <name type="common">Cloudy catshark</name>
    <name type="synonym">Catulus torazame</name>
    <dbReference type="NCBI Taxonomy" id="75743"/>
    <lineage>
        <taxon>Eukaryota</taxon>
        <taxon>Metazoa</taxon>
        <taxon>Chordata</taxon>
        <taxon>Craniata</taxon>
        <taxon>Vertebrata</taxon>
        <taxon>Chondrichthyes</taxon>
        <taxon>Elasmobranchii</taxon>
        <taxon>Galeomorphii</taxon>
        <taxon>Galeoidea</taxon>
        <taxon>Carcharhiniformes</taxon>
        <taxon>Scyliorhinidae</taxon>
        <taxon>Scyliorhinus</taxon>
    </lineage>
</organism>
<comment type="caution">
    <text evidence="2">The sequence shown here is derived from an EMBL/GenBank/DDBJ whole genome shotgun (WGS) entry which is preliminary data.</text>
</comment>
<protein>
    <submittedName>
        <fullName evidence="2">Uncharacterized protein</fullName>
    </submittedName>
</protein>
<gene>
    <name evidence="2" type="ORF">scyTo_0022781</name>
</gene>
<keyword evidence="3" id="KW-1185">Reference proteome</keyword>
<evidence type="ECO:0000256" key="1">
    <source>
        <dbReference type="SAM" id="MobiDB-lite"/>
    </source>
</evidence>
<accession>A0A401Q790</accession>
<dbReference type="EMBL" id="BFAA01023985">
    <property type="protein sequence ID" value="GCB81255.1"/>
    <property type="molecule type" value="Genomic_DNA"/>
</dbReference>
<feature type="compositionally biased region" description="Acidic residues" evidence="1">
    <location>
        <begin position="48"/>
        <end position="59"/>
    </location>
</feature>
<name>A0A401Q790_SCYTO</name>
<dbReference type="AlphaFoldDB" id="A0A401Q790"/>
<dbReference type="Proteomes" id="UP000288216">
    <property type="component" value="Unassembled WGS sequence"/>
</dbReference>
<sequence length="135" mass="14605">EEDEEEKNLPRVLVHEDLQDKVELEADLVQGADGLVRGVENVAVHEDDPLDQVDAEEHEEGQGDGHAVEQAVSGQMAEHQGKRVDGAGQKFKGQAQLPFPGEGHPPLVDTFVHQEDLRQKCNESANGAKGSGGLR</sequence>
<proteinExistence type="predicted"/>
<feature type="region of interest" description="Disordered" evidence="1">
    <location>
        <begin position="46"/>
        <end position="135"/>
    </location>
</feature>
<evidence type="ECO:0000313" key="2">
    <source>
        <dbReference type="EMBL" id="GCB81255.1"/>
    </source>
</evidence>
<reference evidence="2 3" key="1">
    <citation type="journal article" date="2018" name="Nat. Ecol. Evol.">
        <title>Shark genomes provide insights into elasmobranch evolution and the origin of vertebrates.</title>
        <authorList>
            <person name="Hara Y"/>
            <person name="Yamaguchi K"/>
            <person name="Onimaru K"/>
            <person name="Kadota M"/>
            <person name="Koyanagi M"/>
            <person name="Keeley SD"/>
            <person name="Tatsumi K"/>
            <person name="Tanaka K"/>
            <person name="Motone F"/>
            <person name="Kageyama Y"/>
            <person name="Nozu R"/>
            <person name="Adachi N"/>
            <person name="Nishimura O"/>
            <person name="Nakagawa R"/>
            <person name="Tanegashima C"/>
            <person name="Kiyatake I"/>
            <person name="Matsumoto R"/>
            <person name="Murakumo K"/>
            <person name="Nishida K"/>
            <person name="Terakita A"/>
            <person name="Kuratani S"/>
            <person name="Sato K"/>
            <person name="Hyodo S Kuraku.S."/>
        </authorList>
    </citation>
    <scope>NUCLEOTIDE SEQUENCE [LARGE SCALE GENOMIC DNA]</scope>
</reference>
<evidence type="ECO:0000313" key="3">
    <source>
        <dbReference type="Proteomes" id="UP000288216"/>
    </source>
</evidence>